<dbReference type="InParanoid" id="A0A4W3GJM8"/>
<reference evidence="3" key="1">
    <citation type="journal article" date="2006" name="Science">
        <title>Ancient noncoding elements conserved in the human genome.</title>
        <authorList>
            <person name="Venkatesh B."/>
            <person name="Kirkness E.F."/>
            <person name="Loh Y.H."/>
            <person name="Halpern A.L."/>
            <person name="Lee A.P."/>
            <person name="Johnson J."/>
            <person name="Dandona N."/>
            <person name="Viswanathan L.D."/>
            <person name="Tay A."/>
            <person name="Venter J.C."/>
            <person name="Strausberg R.L."/>
            <person name="Brenner S."/>
        </authorList>
    </citation>
    <scope>NUCLEOTIDE SEQUENCE [LARGE SCALE GENOMIC DNA]</scope>
</reference>
<keyword evidence="3" id="KW-1185">Reference proteome</keyword>
<feature type="coiled-coil region" evidence="1">
    <location>
        <begin position="375"/>
        <end position="420"/>
    </location>
</feature>
<dbReference type="AlphaFoldDB" id="A0A4W3GJM8"/>
<name>A0A4W3GJM8_CALMI</name>
<dbReference type="Ensembl" id="ENSCMIT00000003103.1">
    <property type="protein sequence ID" value="ENSCMIP00000002995.1"/>
    <property type="gene ID" value="ENSCMIG00000001750.1"/>
</dbReference>
<reference evidence="2" key="5">
    <citation type="submission" date="2025-09" db="UniProtKB">
        <authorList>
            <consortium name="Ensembl"/>
        </authorList>
    </citation>
    <scope>IDENTIFICATION</scope>
</reference>
<accession>A0A4W3GJM8</accession>
<reference evidence="3" key="2">
    <citation type="journal article" date="2007" name="PLoS Biol.">
        <title>Survey sequencing and comparative analysis of the elephant shark (Callorhinchus milii) genome.</title>
        <authorList>
            <person name="Venkatesh B."/>
            <person name="Kirkness E.F."/>
            <person name="Loh Y.H."/>
            <person name="Halpern A.L."/>
            <person name="Lee A.P."/>
            <person name="Johnson J."/>
            <person name="Dandona N."/>
            <person name="Viswanathan L.D."/>
            <person name="Tay A."/>
            <person name="Venter J.C."/>
            <person name="Strausberg R.L."/>
            <person name="Brenner S."/>
        </authorList>
    </citation>
    <scope>NUCLEOTIDE SEQUENCE [LARGE SCALE GENOMIC DNA]</scope>
</reference>
<sequence length="744" mass="87236">MSFFLLELPEVKVALDHLRDLENQLKNKDFFCKQNAMEHFKQIAEGIRNLENARKIIHEILEVENIEATKLRYTLTFLPEKLRREISVAVAAARETNAANLKKLQAEMHAMTEQQQSIERNKEQMANKNAILSPVLKQLKAEYDEDVLQMNKKMAQRTSNQITTNETHDKVRDAQKNIVDVLKDITVVEELLVKEREQFENERKILLEKIAEIQQKIMDQKQRNAKKKLENDRLSMEWAELNKVVQKRKLVHNEKETRVAFLKIKENTFKAFFSHTTSEYHDAEREKEELTSHLKAEMGKYDDESITMDEKLKQVNNELEKARLINRDLQKKHELAVSYLAKTKRAEIESKEILEELTKRLQLSEELLVTKVDLLTKLRKEIKKTEEIILTLEETLRTNVKKMKIEVEKFINKLETEEQDRLFVQHRLDEILADLIDTKISIELFLKEMSIYMNKMKRRRNELAERGRVLQVEIVAYTEKNELLKQQVTLEDTLLKKTEDSLSTAIDRLKREYMNVKISLQNANEELIIHHPKLVDIENKHTLAKQLSDGNKLDAADKESEANSLLSTIRDLNKKIVILEKTKPELKTKLTESRNTQIWEMGNNSLLTRQVEGELYEIGRKLEFFTIENCRLKNCIEKELNSIQSLKKEGSNQRAEMNKQKEAVNHIFENLINTWAGDTSIEEEYSESDHSTLNSIKDLILKIQYRERTVGRINEGLQEHLSRIVAFVESAESSEISKQKCLLK</sequence>
<evidence type="ECO:0000313" key="2">
    <source>
        <dbReference type="Ensembl" id="ENSCMIP00000002995.1"/>
    </source>
</evidence>
<dbReference type="PANTHER" id="PTHR35347:SF1">
    <property type="entry name" value="COILED-COIL DOMAIN-CONTAINING PROTEIN 175"/>
    <property type="match status" value="1"/>
</dbReference>
<protein>
    <recommendedName>
        <fullName evidence="4">Coiled-coil domain-containing protein 175</fullName>
    </recommendedName>
</protein>
<feature type="coiled-coil region" evidence="1">
    <location>
        <begin position="94"/>
        <end position="128"/>
    </location>
</feature>
<evidence type="ECO:0008006" key="4">
    <source>
        <dbReference type="Google" id="ProtNLM"/>
    </source>
</evidence>
<dbReference type="OMA" id="YHERDSG"/>
<dbReference type="InterPro" id="IPR038834">
    <property type="entry name" value="CCDC175"/>
</dbReference>
<feature type="coiled-coil region" evidence="1">
    <location>
        <begin position="280"/>
        <end position="332"/>
    </location>
</feature>
<feature type="coiled-coil region" evidence="1">
    <location>
        <begin position="189"/>
        <end position="237"/>
    </location>
</feature>
<dbReference type="GeneTree" id="ENSGT00940000167646"/>
<proteinExistence type="predicted"/>
<organism evidence="2 3">
    <name type="scientific">Callorhinchus milii</name>
    <name type="common">Ghost shark</name>
    <dbReference type="NCBI Taxonomy" id="7868"/>
    <lineage>
        <taxon>Eukaryota</taxon>
        <taxon>Metazoa</taxon>
        <taxon>Chordata</taxon>
        <taxon>Craniata</taxon>
        <taxon>Vertebrata</taxon>
        <taxon>Chondrichthyes</taxon>
        <taxon>Holocephali</taxon>
        <taxon>Chimaeriformes</taxon>
        <taxon>Callorhinchidae</taxon>
        <taxon>Callorhinchus</taxon>
    </lineage>
</organism>
<reference evidence="2" key="4">
    <citation type="submission" date="2025-08" db="UniProtKB">
        <authorList>
            <consortium name="Ensembl"/>
        </authorList>
    </citation>
    <scope>IDENTIFICATION</scope>
</reference>
<evidence type="ECO:0000313" key="3">
    <source>
        <dbReference type="Proteomes" id="UP000314986"/>
    </source>
</evidence>
<dbReference type="Proteomes" id="UP000314986">
    <property type="component" value="Unassembled WGS sequence"/>
</dbReference>
<dbReference type="PANTHER" id="PTHR35347">
    <property type="entry name" value="COILED-COIL DOMAIN-CONTAINING PROTEIN 175"/>
    <property type="match status" value="1"/>
</dbReference>
<keyword evidence="1" id="KW-0175">Coiled coil</keyword>
<reference evidence="3" key="3">
    <citation type="journal article" date="2014" name="Nature">
        <title>Elephant shark genome provides unique insights into gnathostome evolution.</title>
        <authorList>
            <consortium name="International Elephant Shark Genome Sequencing Consortium"/>
            <person name="Venkatesh B."/>
            <person name="Lee A.P."/>
            <person name="Ravi V."/>
            <person name="Maurya A.K."/>
            <person name="Lian M.M."/>
            <person name="Swann J.B."/>
            <person name="Ohta Y."/>
            <person name="Flajnik M.F."/>
            <person name="Sutoh Y."/>
            <person name="Kasahara M."/>
            <person name="Hoon S."/>
            <person name="Gangu V."/>
            <person name="Roy S.W."/>
            <person name="Irimia M."/>
            <person name="Korzh V."/>
            <person name="Kondrychyn I."/>
            <person name="Lim Z.W."/>
            <person name="Tay B.H."/>
            <person name="Tohari S."/>
            <person name="Kong K.W."/>
            <person name="Ho S."/>
            <person name="Lorente-Galdos B."/>
            <person name="Quilez J."/>
            <person name="Marques-Bonet T."/>
            <person name="Raney B.J."/>
            <person name="Ingham P.W."/>
            <person name="Tay A."/>
            <person name="Hillier L.W."/>
            <person name="Minx P."/>
            <person name="Boehm T."/>
            <person name="Wilson R.K."/>
            <person name="Brenner S."/>
            <person name="Warren W.C."/>
        </authorList>
    </citation>
    <scope>NUCLEOTIDE SEQUENCE [LARGE SCALE GENOMIC DNA]</scope>
</reference>
<evidence type="ECO:0000256" key="1">
    <source>
        <dbReference type="SAM" id="Coils"/>
    </source>
</evidence>
<feature type="coiled-coil region" evidence="1">
    <location>
        <begin position="555"/>
        <end position="589"/>
    </location>
</feature>